<organism evidence="1 2">
    <name type="scientific">Rothia mucilaginosa (strain DY-18)</name>
    <name type="common">Stomatococcus mucilaginosus</name>
    <dbReference type="NCBI Taxonomy" id="680646"/>
    <lineage>
        <taxon>Bacteria</taxon>
        <taxon>Bacillati</taxon>
        <taxon>Actinomycetota</taxon>
        <taxon>Actinomycetes</taxon>
        <taxon>Micrococcales</taxon>
        <taxon>Micrococcaceae</taxon>
        <taxon>Rothia</taxon>
    </lineage>
</organism>
<dbReference type="eggNOG" id="ENOG502ZN0A">
    <property type="taxonomic scope" value="Bacteria"/>
</dbReference>
<reference evidence="1 2" key="2">
    <citation type="journal article" date="2010" name="J Osaka Dent Univ">
        <title>Isolation and identification of Rothia mucilaginosa from persistent apical periodontitis lesions.</title>
        <authorList>
            <person name="Yamane K."/>
            <person name="Yoshida M."/>
            <person name="Fujihira T."/>
            <person name="Baba T."/>
            <person name="Tsuji N."/>
            <person name="Hayashi H."/>
            <person name="Sugimori C."/>
            <person name="Yamanaka T."/>
            <person name="Mashimo C."/>
            <person name="Nambu T."/>
            <person name="Kawai H."/>
            <person name="Fukushima H."/>
        </authorList>
    </citation>
    <scope>NUCLEOTIDE SEQUENCE [LARGE SCALE GENOMIC DNA]</scope>
    <source>
        <strain evidence="1 2">DY-18</strain>
    </source>
</reference>
<accession>D2NRE8</accession>
<reference evidence="2" key="1">
    <citation type="submission" date="2009-07" db="EMBL/GenBank/DDBJ databases">
        <title>Complete genome sequence of Rothia mucilaginosa DJ.</title>
        <authorList>
            <person name="Yamane K."/>
            <person name="Nambu T."/>
            <person name="Mashimo C."/>
            <person name="Sugimori C."/>
            <person name="Yamanaka T."/>
            <person name="Leung K."/>
            <person name="Fukushima H."/>
        </authorList>
    </citation>
    <scope>NUCLEOTIDE SEQUENCE [LARGE SCALE GENOMIC DNA]</scope>
    <source>
        <strain evidence="2">DY-18</strain>
    </source>
</reference>
<evidence type="ECO:0000313" key="1">
    <source>
        <dbReference type="EMBL" id="BAI64224.1"/>
    </source>
</evidence>
<sequence length="278" mass="31433">MTTSTVATPRIFCLPTRHRGSQSSRRVIFIQRHICARMIQRRKDLVLTHLTSLLLQTRNTLVHRRVSREHVLQGAEGVRNHHGARRLRVAVVRVHRIHGHATLQLVQRRSQSQRVAGQTCTVFVGIKFAGAANSHLNNLSSNGRQHGNHKHGDRVRAFTVAAGTTEHRTKRKNLRNRTDDGGDTRRHRRGEDIAVVHVHQLVAEHAAHLALIQQLQNTLSATHRRILRVTAGRKRVRGHSRCHVEGGHGLTRAGGQLLHYVVKYRNLFTADRVSIHGT</sequence>
<dbReference type="Proteomes" id="UP000001883">
    <property type="component" value="Chromosome"/>
</dbReference>
<name>D2NRE8_ROTMD</name>
<dbReference type="KEGG" id="rmu:RMDY18_03920"/>
<dbReference type="EMBL" id="AP011540">
    <property type="protein sequence ID" value="BAI64224.1"/>
    <property type="molecule type" value="Genomic_DNA"/>
</dbReference>
<keyword evidence="2" id="KW-1185">Reference proteome</keyword>
<protein>
    <submittedName>
        <fullName evidence="1">Uncharacterized protein</fullName>
    </submittedName>
</protein>
<evidence type="ECO:0000313" key="2">
    <source>
        <dbReference type="Proteomes" id="UP000001883"/>
    </source>
</evidence>
<dbReference type="HOGENOM" id="CLU_1000713_0_0_11"/>
<proteinExistence type="predicted"/>
<gene>
    <name evidence="1" type="ordered locus">RMDY18_03920</name>
</gene>
<dbReference type="AlphaFoldDB" id="D2NRE8"/>
<reference evidence="1 2" key="3">
    <citation type="journal article" date="2010" name="Sequencing">
        <title>Complete Genome Sequence of Rothia mucilaginosa DY-18: A Clinical Isolate with Dense Meshwork-Like Structures from a Persistent Apical Periodontitis Lesion.</title>
        <authorList>
            <person name="Yamane K."/>
            <person name="Nambu T."/>
            <person name="Yamanaka T."/>
            <person name="Mashimo C."/>
            <person name="Sugimori C."/>
            <person name="Leung K.-P."/>
            <person name="Fukushima H."/>
        </authorList>
    </citation>
    <scope>NUCLEOTIDE SEQUENCE [LARGE SCALE GENOMIC DNA]</scope>
    <source>
        <strain evidence="1 2">DY-18</strain>
    </source>
</reference>